<reference evidence="1" key="2">
    <citation type="journal article" date="2015" name="Fish Shellfish Immunol.">
        <title>Early steps in the European eel (Anguilla anguilla)-Vibrio vulnificus interaction in the gills: Role of the RtxA13 toxin.</title>
        <authorList>
            <person name="Callol A."/>
            <person name="Pajuelo D."/>
            <person name="Ebbesson L."/>
            <person name="Teles M."/>
            <person name="MacKenzie S."/>
            <person name="Amaro C."/>
        </authorList>
    </citation>
    <scope>NUCLEOTIDE SEQUENCE</scope>
</reference>
<organism evidence="1">
    <name type="scientific">Anguilla anguilla</name>
    <name type="common">European freshwater eel</name>
    <name type="synonym">Muraena anguilla</name>
    <dbReference type="NCBI Taxonomy" id="7936"/>
    <lineage>
        <taxon>Eukaryota</taxon>
        <taxon>Metazoa</taxon>
        <taxon>Chordata</taxon>
        <taxon>Craniata</taxon>
        <taxon>Vertebrata</taxon>
        <taxon>Euteleostomi</taxon>
        <taxon>Actinopterygii</taxon>
        <taxon>Neopterygii</taxon>
        <taxon>Teleostei</taxon>
        <taxon>Anguilliformes</taxon>
        <taxon>Anguillidae</taxon>
        <taxon>Anguilla</taxon>
    </lineage>
</organism>
<dbReference type="EMBL" id="GBXM01084328">
    <property type="protein sequence ID" value="JAH24249.1"/>
    <property type="molecule type" value="Transcribed_RNA"/>
</dbReference>
<accession>A0A0E9R577</accession>
<sequence length="89" mass="10272">MPLSQTFWNSHRKSKLCHALFSIKVLKCLEQVICPIGLLYILSSTLYFATKGAFIILPQEQHRPINQLLLKATLSYMSNQTEGHRGWRL</sequence>
<proteinExistence type="predicted"/>
<protein>
    <submittedName>
        <fullName evidence="1">Uncharacterized protein</fullName>
    </submittedName>
</protein>
<evidence type="ECO:0000313" key="1">
    <source>
        <dbReference type="EMBL" id="JAH24249.1"/>
    </source>
</evidence>
<reference evidence="1" key="1">
    <citation type="submission" date="2014-11" db="EMBL/GenBank/DDBJ databases">
        <authorList>
            <person name="Amaro Gonzalez C."/>
        </authorList>
    </citation>
    <scope>NUCLEOTIDE SEQUENCE</scope>
</reference>
<dbReference type="AlphaFoldDB" id="A0A0E9R577"/>
<name>A0A0E9R577_ANGAN</name>